<dbReference type="AlphaFoldDB" id="H9ZZI5"/>
<dbReference type="PANTHER" id="PTHR43080">
    <property type="entry name" value="CBS DOMAIN-CONTAINING PROTEIN CBSX3, MITOCHONDRIAL"/>
    <property type="match status" value="1"/>
</dbReference>
<dbReference type="EMBL" id="CP003423">
    <property type="protein sequence ID" value="AFH42142.1"/>
    <property type="molecule type" value="Genomic_DNA"/>
</dbReference>
<dbReference type="PANTHER" id="PTHR43080:SF2">
    <property type="entry name" value="CBS DOMAIN-CONTAINING PROTEIN"/>
    <property type="match status" value="1"/>
</dbReference>
<dbReference type="eggNOG" id="arCOG00600">
    <property type="taxonomic scope" value="Archaea"/>
</dbReference>
<gene>
    <name evidence="4" type="ordered locus">FFONT_0150</name>
</gene>
<dbReference type="InterPro" id="IPR000644">
    <property type="entry name" value="CBS_dom"/>
</dbReference>
<dbReference type="InterPro" id="IPR046342">
    <property type="entry name" value="CBS_dom_sf"/>
</dbReference>
<dbReference type="InParanoid" id="H9ZZI5"/>
<dbReference type="PROSITE" id="PS51371">
    <property type="entry name" value="CBS"/>
    <property type="match status" value="2"/>
</dbReference>
<dbReference type="Gene3D" id="3.10.580.10">
    <property type="entry name" value="CBS-domain"/>
    <property type="match status" value="2"/>
</dbReference>
<accession>H9ZZI5</accession>
<keyword evidence="5" id="KW-1185">Reference proteome</keyword>
<dbReference type="HOGENOM" id="CLU_1109541_0_0_2"/>
<protein>
    <submittedName>
        <fullName evidence="4">Putative signal transduction protein with CBS domains</fullName>
    </submittedName>
</protein>
<dbReference type="Pfam" id="PF00571">
    <property type="entry name" value="CBS"/>
    <property type="match status" value="2"/>
</dbReference>
<name>H9ZZI5_FERFK</name>
<evidence type="ECO:0000256" key="1">
    <source>
        <dbReference type="ARBA" id="ARBA00023122"/>
    </source>
</evidence>
<dbReference type="SMART" id="SM00116">
    <property type="entry name" value="CBS"/>
    <property type="match status" value="3"/>
</dbReference>
<dbReference type="Proteomes" id="UP000007391">
    <property type="component" value="Chromosome"/>
</dbReference>
<keyword evidence="1 2" id="KW-0129">CBS domain</keyword>
<evidence type="ECO:0000256" key="2">
    <source>
        <dbReference type="PROSITE-ProRule" id="PRU00703"/>
    </source>
</evidence>
<evidence type="ECO:0000313" key="4">
    <source>
        <dbReference type="EMBL" id="AFH42142.1"/>
    </source>
</evidence>
<reference evidence="5" key="1">
    <citation type="submission" date="2012-03" db="EMBL/GenBank/DDBJ databases">
        <title>Fervidicoccus fontis complete genome analysis confirms its distinct phylogenetic position and predicts its environmental function.</title>
        <authorList>
            <person name="Lebedinsky A.V."/>
            <person name="Mardanov A.V."/>
            <person name="Gumerov V.M."/>
            <person name="Beletsky A.V."/>
            <person name="Kublanov I.V."/>
            <person name="Perevalova A.A."/>
            <person name="Bonch-Osmolovskaya E.A."/>
            <person name="Ravin N.V."/>
            <person name="Skryabin K.G."/>
        </authorList>
    </citation>
    <scope>NUCLEOTIDE SEQUENCE [LARGE SCALE GENOMIC DNA]</scope>
    <source>
        <strain evidence="5">DSM 19380 / VKM B-2539 / Kam940</strain>
    </source>
</reference>
<reference evidence="4 5" key="2">
    <citation type="journal article" date="2014" name="Extremophiles">
        <title>Analysis of the complete genome of Fervidococcus fontis confirms the distinct phylogenetic position of the order Fervidicoccales and suggests its environmental function.</title>
        <authorList>
            <person name="Lebedinsky A.V."/>
            <person name="Mardanov A.V."/>
            <person name="Kublanov I.V."/>
            <person name="Gumerov V.M."/>
            <person name="Beletsky A.V."/>
            <person name="Perevalova A.A."/>
            <person name="Bidzhieva S.Kh."/>
            <person name="Bonch-Osmolovskaya E.A."/>
            <person name="Skryabin K.G."/>
            <person name="Ravin N.V."/>
        </authorList>
    </citation>
    <scope>NUCLEOTIDE SEQUENCE [LARGE SCALE GENOMIC DNA]</scope>
    <source>
        <strain evidence="5">DSM 19380 / VKM B-2539 / Kam940</strain>
    </source>
</reference>
<feature type="domain" description="CBS" evidence="3">
    <location>
        <begin position="87"/>
        <end position="142"/>
    </location>
</feature>
<dbReference type="InterPro" id="IPR051257">
    <property type="entry name" value="Diverse_CBS-Domain"/>
</dbReference>
<evidence type="ECO:0000259" key="3">
    <source>
        <dbReference type="PROSITE" id="PS51371"/>
    </source>
</evidence>
<dbReference type="SUPFAM" id="SSF54631">
    <property type="entry name" value="CBS-domain pair"/>
    <property type="match status" value="2"/>
</dbReference>
<evidence type="ECO:0000313" key="5">
    <source>
        <dbReference type="Proteomes" id="UP000007391"/>
    </source>
</evidence>
<dbReference type="CDD" id="cd02205">
    <property type="entry name" value="CBS_pair_SF"/>
    <property type="match status" value="1"/>
</dbReference>
<dbReference type="STRING" id="1163730.FFONT_0150"/>
<sequence>MFCLIRDFIDKKPVVMNWADSLLAVSREMLKRNRNHSIIVDDSGRAWGVVSIRDIAKAIFVEGEEGIEILESGRLGKILESPIKYYASSPIISLNIESSLDDVIDLLVNKNIGFVPVIENNEIMGAIDERNLLKAIPEHIDLSPCEVPAPEPQSVDFDEEILVAVGLMLSTGVKQLLVMKGEEIYGMTSLLKILYYVLSEHSVDLLLKGSRKPVEEMVAYVSENPWQIDCTYSLKEAASLIYFERLGAVLVRINGSVKIISDRDLLKVLLFNY</sequence>
<dbReference type="KEGG" id="ffo:FFONT_0150"/>
<feature type="domain" description="CBS" evidence="3">
    <location>
        <begin position="9"/>
        <end position="65"/>
    </location>
</feature>
<proteinExistence type="predicted"/>
<organism evidence="4 5">
    <name type="scientific">Fervidicoccus fontis (strain DSM 19380 / JCM 18336 / VKM B-2539 / Kam940)</name>
    <dbReference type="NCBI Taxonomy" id="1163730"/>
    <lineage>
        <taxon>Archaea</taxon>
        <taxon>Thermoproteota</taxon>
        <taxon>Thermoprotei</taxon>
        <taxon>Fervidicoccales</taxon>
        <taxon>Fervidicoccaceae</taxon>
        <taxon>Fervidicoccus</taxon>
    </lineage>
</organism>